<evidence type="ECO:0000313" key="1">
    <source>
        <dbReference type="EMBL" id="CAB4197465.1"/>
    </source>
</evidence>
<accession>A0A6J5RYV2</accession>
<protein>
    <submittedName>
        <fullName evidence="1">Bacteriophage HK97-gp10, putative tail-component</fullName>
    </submittedName>
</protein>
<dbReference type="InterPro" id="IPR010064">
    <property type="entry name" value="HK97-gp10_tail"/>
</dbReference>
<organism evidence="1">
    <name type="scientific">uncultured Caudovirales phage</name>
    <dbReference type="NCBI Taxonomy" id="2100421"/>
    <lineage>
        <taxon>Viruses</taxon>
        <taxon>Duplodnaviria</taxon>
        <taxon>Heunggongvirae</taxon>
        <taxon>Uroviricota</taxon>
        <taxon>Caudoviricetes</taxon>
        <taxon>Peduoviridae</taxon>
        <taxon>Maltschvirus</taxon>
        <taxon>Maltschvirus maltsch</taxon>
    </lineage>
</organism>
<dbReference type="EMBL" id="LR798370">
    <property type="protein sequence ID" value="CAB5227483.1"/>
    <property type="molecule type" value="Genomic_DNA"/>
</dbReference>
<sequence>MSQPAFSFGADKLYVKLDKAAMLELRSGPDSAAGKFLGQLAIQLEGAIKKDLSQLGTGRSYRRTKAGLHHIASAPGSPPATDSGRLRSSITHEIGRDVDGLVARVGTNVKYAVYLEFGTRKMAARPFMRVNLAKLEKSHKQIKVGKSRREDLL</sequence>
<dbReference type="EMBL" id="LR797368">
    <property type="protein sequence ID" value="CAB4210243.1"/>
    <property type="molecule type" value="Genomic_DNA"/>
</dbReference>
<evidence type="ECO:0000313" key="3">
    <source>
        <dbReference type="EMBL" id="CAB5227483.1"/>
    </source>
</evidence>
<dbReference type="Pfam" id="PF04883">
    <property type="entry name" value="HK97-gp10_like"/>
    <property type="match status" value="1"/>
</dbReference>
<reference evidence="1" key="1">
    <citation type="submission" date="2020-05" db="EMBL/GenBank/DDBJ databases">
        <authorList>
            <person name="Chiriac C."/>
            <person name="Salcher M."/>
            <person name="Ghai R."/>
            <person name="Kavagutti S V."/>
        </authorList>
    </citation>
    <scope>NUCLEOTIDE SEQUENCE</scope>
</reference>
<proteinExistence type="predicted"/>
<gene>
    <name evidence="1" type="ORF">UFOVP1306_15</name>
    <name evidence="2" type="ORF">UFOVP1422_17</name>
    <name evidence="3" type="ORF">UFOVP1519_49</name>
</gene>
<dbReference type="EMBL" id="LR797265">
    <property type="protein sequence ID" value="CAB4197465.1"/>
    <property type="molecule type" value="Genomic_DNA"/>
</dbReference>
<name>A0A6J5RYV2_9CAUD</name>
<evidence type="ECO:0000313" key="2">
    <source>
        <dbReference type="EMBL" id="CAB4210243.1"/>
    </source>
</evidence>